<keyword evidence="3" id="KW-0456">Lyase</keyword>
<dbReference type="InterPro" id="IPR012334">
    <property type="entry name" value="Pectin_lyas_fold"/>
</dbReference>
<feature type="chain" id="PRO_5006059468" evidence="2">
    <location>
        <begin position="22"/>
        <end position="651"/>
    </location>
</feature>
<name>A0A0P1BFR8_9BASI</name>
<dbReference type="Gene3D" id="2.160.20.10">
    <property type="entry name" value="Single-stranded right-handed beta-helix, Pectin lyase-like"/>
    <property type="match status" value="1"/>
</dbReference>
<reference evidence="3 4" key="1">
    <citation type="submission" date="2014-09" db="EMBL/GenBank/DDBJ databases">
        <authorList>
            <person name="Magalhaes I.L.F."/>
            <person name="Oliveira U."/>
            <person name="Santos F.R."/>
            <person name="Vidigal T.H.D.A."/>
            <person name="Brescovit A.D."/>
            <person name="Santos A.J."/>
        </authorList>
    </citation>
    <scope>NUCLEOTIDE SEQUENCE [LARGE SCALE GENOMIC DNA]</scope>
</reference>
<keyword evidence="2" id="KW-0732">Signal</keyword>
<dbReference type="GO" id="GO:0016829">
    <property type="term" value="F:lyase activity"/>
    <property type="evidence" value="ECO:0007669"/>
    <property type="project" value="UniProtKB-KW"/>
</dbReference>
<feature type="signal peptide" evidence="2">
    <location>
        <begin position="1"/>
        <end position="21"/>
    </location>
</feature>
<dbReference type="AlphaFoldDB" id="A0A0P1BFR8"/>
<dbReference type="EMBL" id="CCYA01000249">
    <property type="protein sequence ID" value="CEH14848.1"/>
    <property type="molecule type" value="Genomic_DNA"/>
</dbReference>
<organism evidence="3 4">
    <name type="scientific">Ceraceosorus bombacis</name>
    <dbReference type="NCBI Taxonomy" id="401625"/>
    <lineage>
        <taxon>Eukaryota</taxon>
        <taxon>Fungi</taxon>
        <taxon>Dikarya</taxon>
        <taxon>Basidiomycota</taxon>
        <taxon>Ustilaginomycotina</taxon>
        <taxon>Exobasidiomycetes</taxon>
        <taxon>Ceraceosorales</taxon>
        <taxon>Ceraceosoraceae</taxon>
        <taxon>Ceraceosorus</taxon>
    </lineage>
</organism>
<dbReference type="Proteomes" id="UP000054845">
    <property type="component" value="Unassembled WGS sequence"/>
</dbReference>
<accession>A0A0P1BFR8</accession>
<protein>
    <submittedName>
        <fullName evidence="3">Pectin lyase fold</fullName>
    </submittedName>
</protein>
<sequence length="651" mass="68868">MPRGRSLVLLLLSICISALLAIKPARGEASTKWDACQRDLKKCPRGTVAVRNAAQLDAALKQKAKVIFITFAGQPERFWTDHAAAADPGSQAETKVDDAGTAKDGLGASTPDASTNTAGKGLNLAQLDDANEDAPDEDEKLETGGAHIKKTMGKSSKAAQLDSEKAEQEPDIKLGKDDESLDATESESKDGGGEATSNKIKKTEKTSEAGASRASTSVGLERSGVNARMRHKKRSAIRKRQQASQAKAKKPEANVDDDSKRAKTGSGERGGMPSARGFVIDYPVIILGQLVDTPQGKGWPIIQRKTIGADEAVFTINVSGGTVSLHDLEIQQMQNTEIMNRGGDLQVEDLKPAPVVKVGSGTKALFSNVGTEGWLNTFICEGQCAFFGGLIAGSANFIVGSGKMFMWETLISVRAVGSAIGIWDGGALAVNMAVIASEEGQAPSAGDGSYLAAPLKNHGSSVKPITVSFQDVELADNAILPALWQQTPAFKAQRGQAPNPRFVHRGFFGAGFKGDQKVDTVLDATRLLSKEELRSFQSRRQFFGQDWCKTDPIADLGQAFWADLDDPKNWPTARNSRKGGRMGGSKGMGVEKTAAHKTSGLDSKLDSAESGKGSGDGEDTAQVEGSKVAKHTEPKSNSNAASDPDLDDDDG</sequence>
<feature type="compositionally biased region" description="Basic and acidic residues" evidence="1">
    <location>
        <begin position="162"/>
        <end position="178"/>
    </location>
</feature>
<keyword evidence="4" id="KW-1185">Reference proteome</keyword>
<proteinExistence type="predicted"/>
<feature type="region of interest" description="Disordered" evidence="1">
    <location>
        <begin position="85"/>
        <end position="274"/>
    </location>
</feature>
<evidence type="ECO:0000313" key="4">
    <source>
        <dbReference type="Proteomes" id="UP000054845"/>
    </source>
</evidence>
<evidence type="ECO:0000256" key="1">
    <source>
        <dbReference type="SAM" id="MobiDB-lite"/>
    </source>
</evidence>
<feature type="compositionally biased region" description="Basic and acidic residues" evidence="1">
    <location>
        <begin position="249"/>
        <end position="261"/>
    </location>
</feature>
<dbReference type="OrthoDB" id="10318964at2759"/>
<feature type="region of interest" description="Disordered" evidence="1">
    <location>
        <begin position="564"/>
        <end position="651"/>
    </location>
</feature>
<feature type="compositionally biased region" description="Basic residues" evidence="1">
    <location>
        <begin position="228"/>
        <end position="241"/>
    </location>
</feature>
<evidence type="ECO:0000256" key="2">
    <source>
        <dbReference type="SAM" id="SignalP"/>
    </source>
</evidence>
<evidence type="ECO:0000313" key="3">
    <source>
        <dbReference type="EMBL" id="CEH14848.1"/>
    </source>
</evidence>
<feature type="compositionally biased region" description="Acidic residues" evidence="1">
    <location>
        <begin position="129"/>
        <end position="140"/>
    </location>
</feature>